<dbReference type="PATRIC" id="fig|1379870.5.peg.383"/>
<evidence type="ECO:0000313" key="1">
    <source>
        <dbReference type="EMBL" id="AKD53815.1"/>
    </source>
</evidence>
<protein>
    <recommendedName>
        <fullName evidence="3">Gliding motility-associated C-terminal domain-containing protein</fullName>
    </recommendedName>
</protein>
<dbReference type="Pfam" id="PF13585">
    <property type="entry name" value="CHU_C"/>
    <property type="match status" value="1"/>
</dbReference>
<evidence type="ECO:0000313" key="2">
    <source>
        <dbReference type="Proteomes" id="UP000033054"/>
    </source>
</evidence>
<gene>
    <name evidence="1" type="ORF">SD10_01755</name>
</gene>
<dbReference type="STRING" id="1379870.SD10_01755"/>
<dbReference type="InterPro" id="IPR026341">
    <property type="entry name" value="T9SS_type_B"/>
</dbReference>
<dbReference type="Proteomes" id="UP000033054">
    <property type="component" value="Chromosome"/>
</dbReference>
<dbReference type="HOGENOM" id="CLU_1097978_0_0_10"/>
<keyword evidence="2" id="KW-1185">Reference proteome</keyword>
<dbReference type="AlphaFoldDB" id="A0A0E3ZTE8"/>
<accession>A0A0E3ZTE8</accession>
<dbReference type="EMBL" id="CP010429">
    <property type="protein sequence ID" value="AKD53815.1"/>
    <property type="molecule type" value="Genomic_DNA"/>
</dbReference>
<dbReference type="NCBIfam" id="TIGR04131">
    <property type="entry name" value="Bac_Flav_CTERM"/>
    <property type="match status" value="1"/>
</dbReference>
<organism evidence="1 2">
    <name type="scientific">Spirosoma radiotolerans</name>
    <dbReference type="NCBI Taxonomy" id="1379870"/>
    <lineage>
        <taxon>Bacteria</taxon>
        <taxon>Pseudomonadati</taxon>
        <taxon>Bacteroidota</taxon>
        <taxon>Cytophagia</taxon>
        <taxon>Cytophagales</taxon>
        <taxon>Cytophagaceae</taxon>
        <taxon>Spirosoma</taxon>
    </lineage>
</organism>
<proteinExistence type="predicted"/>
<sequence>MVDVEIKAQSENSSFLMGNANFRFGYDAQQLQHPVLIEQYNFSSASKTADLNYNPQTLNGSSERMTRGIVSLNVLYSGSGGGAAQVSTAWTPIAKVQFDLVNPKSTSGTTITWNDSQTFPVTGLSEVILKATGDQVNSQVAKASGVFQNLDVKPLAEVCSSLSSPETGEFMIPEGFSPDGDGINDRFVLYNLGSLKASLTVYNLSGAIIYSQDNYQNDWDGKTDRGVAPAGTYFYSIRLSDGRSFERSMTISH</sequence>
<name>A0A0E3ZTE8_9BACT</name>
<reference evidence="1 2" key="1">
    <citation type="journal article" date="2014" name="Curr. Microbiol.">
        <title>Spirosoma radiotolerans sp. nov., a gamma-radiation-resistant bacterium isolated from gamma ray-irradiated soil.</title>
        <authorList>
            <person name="Lee J.J."/>
            <person name="Srinivasan S."/>
            <person name="Lim S."/>
            <person name="Joe M."/>
            <person name="Im S."/>
            <person name="Bae S.I."/>
            <person name="Park K.R."/>
            <person name="Han J.H."/>
            <person name="Park S.H."/>
            <person name="Joo B.M."/>
            <person name="Park S.J."/>
            <person name="Kim M.K."/>
        </authorList>
    </citation>
    <scope>NUCLEOTIDE SEQUENCE [LARGE SCALE GENOMIC DNA]</scope>
    <source>
        <strain evidence="1 2">DG5A</strain>
    </source>
</reference>
<evidence type="ECO:0008006" key="3">
    <source>
        <dbReference type="Google" id="ProtNLM"/>
    </source>
</evidence>
<dbReference type="KEGG" id="srd:SD10_01755"/>